<evidence type="ECO:0000313" key="2">
    <source>
        <dbReference type="Proteomes" id="UP001457282"/>
    </source>
</evidence>
<protein>
    <submittedName>
        <fullName evidence="1">Uncharacterized protein</fullName>
    </submittedName>
</protein>
<organism evidence="1 2">
    <name type="scientific">Rubus argutus</name>
    <name type="common">Southern blackberry</name>
    <dbReference type="NCBI Taxonomy" id="59490"/>
    <lineage>
        <taxon>Eukaryota</taxon>
        <taxon>Viridiplantae</taxon>
        <taxon>Streptophyta</taxon>
        <taxon>Embryophyta</taxon>
        <taxon>Tracheophyta</taxon>
        <taxon>Spermatophyta</taxon>
        <taxon>Magnoliopsida</taxon>
        <taxon>eudicotyledons</taxon>
        <taxon>Gunneridae</taxon>
        <taxon>Pentapetalae</taxon>
        <taxon>rosids</taxon>
        <taxon>fabids</taxon>
        <taxon>Rosales</taxon>
        <taxon>Rosaceae</taxon>
        <taxon>Rosoideae</taxon>
        <taxon>Rosoideae incertae sedis</taxon>
        <taxon>Rubus</taxon>
    </lineage>
</organism>
<comment type="caution">
    <text evidence="1">The sequence shown here is derived from an EMBL/GenBank/DDBJ whole genome shotgun (WGS) entry which is preliminary data.</text>
</comment>
<dbReference type="EMBL" id="JBEDUW010000152">
    <property type="protein sequence ID" value="KAK9905305.1"/>
    <property type="molecule type" value="Genomic_DNA"/>
</dbReference>
<dbReference type="AlphaFoldDB" id="A0AAW1VL34"/>
<sequence length="121" mass="13472">MLNSSISPLQFLLHGVLSLPPPLPGRHRQSPTIEPPRQLKAHDHICCHLSPTRRFSVVDFTMHSRLSIFAMLLSIQFAVPKTPPAHWRPKLCRCCVVPSRARARPKMLSPLPSSAMPSAPS</sequence>
<evidence type="ECO:0000313" key="1">
    <source>
        <dbReference type="EMBL" id="KAK9905305.1"/>
    </source>
</evidence>
<dbReference type="Proteomes" id="UP001457282">
    <property type="component" value="Unassembled WGS sequence"/>
</dbReference>
<keyword evidence="2" id="KW-1185">Reference proteome</keyword>
<proteinExistence type="predicted"/>
<reference evidence="1 2" key="1">
    <citation type="journal article" date="2023" name="G3 (Bethesda)">
        <title>A chromosome-length genome assembly and annotation of blackberry (Rubus argutus, cv. 'Hillquist').</title>
        <authorList>
            <person name="Bruna T."/>
            <person name="Aryal R."/>
            <person name="Dudchenko O."/>
            <person name="Sargent D.J."/>
            <person name="Mead D."/>
            <person name="Buti M."/>
            <person name="Cavallini A."/>
            <person name="Hytonen T."/>
            <person name="Andres J."/>
            <person name="Pham M."/>
            <person name="Weisz D."/>
            <person name="Mascagni F."/>
            <person name="Usai G."/>
            <person name="Natali L."/>
            <person name="Bassil N."/>
            <person name="Fernandez G.E."/>
            <person name="Lomsadze A."/>
            <person name="Armour M."/>
            <person name="Olukolu B."/>
            <person name="Poorten T."/>
            <person name="Britton C."/>
            <person name="Davik J."/>
            <person name="Ashrafi H."/>
            <person name="Aiden E.L."/>
            <person name="Borodovsky M."/>
            <person name="Worthington M."/>
        </authorList>
    </citation>
    <scope>NUCLEOTIDE SEQUENCE [LARGE SCALE GENOMIC DNA]</scope>
    <source>
        <strain evidence="1">PI 553951</strain>
    </source>
</reference>
<gene>
    <name evidence="1" type="ORF">M0R45_000309</name>
</gene>
<accession>A0AAW1VL34</accession>
<name>A0AAW1VL34_RUBAR</name>